<dbReference type="OrthoDB" id="5067213at2759"/>
<proteinExistence type="predicted"/>
<reference evidence="1 2" key="1">
    <citation type="submission" date="2020-05" db="EMBL/GenBank/DDBJ databases">
        <title>Identification and distribution of gene clusters putatively required for synthesis of sphingolipid metabolism inhibitors in phylogenetically diverse species of the filamentous fungus Fusarium.</title>
        <authorList>
            <person name="Kim H.-S."/>
            <person name="Busman M."/>
            <person name="Brown D.W."/>
            <person name="Divon H."/>
            <person name="Uhlig S."/>
            <person name="Proctor R.H."/>
        </authorList>
    </citation>
    <scope>NUCLEOTIDE SEQUENCE [LARGE SCALE GENOMIC DNA]</scope>
    <source>
        <strain evidence="1 2">NRRL 66235</strain>
    </source>
</reference>
<gene>
    <name evidence="1" type="ORF">FMUND_10009</name>
</gene>
<evidence type="ECO:0000313" key="1">
    <source>
        <dbReference type="EMBL" id="KAF5709521.1"/>
    </source>
</evidence>
<accession>A0A8H5YDQ3</accession>
<protein>
    <submittedName>
        <fullName evidence="1">Uncharacterized protein</fullName>
    </submittedName>
</protein>
<sequence length="698" mass="80568">MGTEVVEYGSIVRQNRELAECHRNADYSILHPPNVKIPWSVTDRLSWSEMRRVPAGLRVLETQADKPNGRLSVTCAAKYLSFKSETDFLSYVEVVVPDIIGPANYVLHGDGMSYRDRINAYSNTPFALHPSTQNQDLIDHIDHIQNRNMRDVIEHSQRYWGIGSCNYKPKSLLKFFRENAAVREWLTTLATLLTEPKLIPTFVPVRPETVSHFEEEFCKELFILSHAVQIMLFAPVYWHEDGSYKSTDSYVRRFPLKFPPPNSKDEKAFGEYTLDDLYRALILQEFLFRQTYDEREERRCKKLVSAIPPKADAQWLGYSVGRSEPPWVEDSRVSVADRSFIIRLPREIQLRIIELASSPKVTPTLLNRPMPRRRHSRVQSTWEDSILALKLSSRMMYKLAIAEQNVEGVVDQRVAFRMNLDIDTLRVFDMRLPDFLTVNGPSTLPVRKLLSISKIIPKSCATYEDPVWSLGSPVGDTLDLEKLPKLDEFSVIFPNVAEGWMIEDLPLVRPQTDVSGTAHTGIKWQFNTGLYPVPYKEGRFHDSHFIGSEKPSTYPKATITDEAIPYVAKWGYERSPGAIGGYWASFKYFEETRDVYFAPLSWKEVEPLVKGPFGENGREALYEDHTPRFVAKLRIIRQGTTPPTGWIKVEQIRPNDPKWKRQLLNTWKSVWYTLVDLRTKLNVIISPPKPCDYFLRQT</sequence>
<organism evidence="1 2">
    <name type="scientific">Fusarium mundagurra</name>
    <dbReference type="NCBI Taxonomy" id="1567541"/>
    <lineage>
        <taxon>Eukaryota</taxon>
        <taxon>Fungi</taxon>
        <taxon>Dikarya</taxon>
        <taxon>Ascomycota</taxon>
        <taxon>Pezizomycotina</taxon>
        <taxon>Sordariomycetes</taxon>
        <taxon>Hypocreomycetidae</taxon>
        <taxon>Hypocreales</taxon>
        <taxon>Nectriaceae</taxon>
        <taxon>Fusarium</taxon>
        <taxon>Fusarium fujikuroi species complex</taxon>
    </lineage>
</organism>
<comment type="caution">
    <text evidence="1">The sequence shown here is derived from an EMBL/GenBank/DDBJ whole genome shotgun (WGS) entry which is preliminary data.</text>
</comment>
<dbReference type="AlphaFoldDB" id="A0A8H5YDQ3"/>
<evidence type="ECO:0000313" key="2">
    <source>
        <dbReference type="Proteomes" id="UP000544331"/>
    </source>
</evidence>
<keyword evidence="2" id="KW-1185">Reference proteome</keyword>
<name>A0A8H5YDQ3_9HYPO</name>
<dbReference type="Proteomes" id="UP000544331">
    <property type="component" value="Unassembled WGS sequence"/>
</dbReference>
<dbReference type="EMBL" id="JAAOAN010000356">
    <property type="protein sequence ID" value="KAF5709521.1"/>
    <property type="molecule type" value="Genomic_DNA"/>
</dbReference>